<keyword evidence="2" id="KW-1185">Reference proteome</keyword>
<evidence type="ECO:0000313" key="2">
    <source>
        <dbReference type="Proteomes" id="UP000821865"/>
    </source>
</evidence>
<name>A0ACB8DBB9_DERSI</name>
<protein>
    <submittedName>
        <fullName evidence="1">Uncharacterized protein</fullName>
    </submittedName>
</protein>
<sequence>MTLRLVLTGLTLALMVRATSTRTSFSSGTPTAYGPRPLTMRTVSGLCSRDRRGPQLSRLYKYYATITWTVHDRLLENFIHRPTLNTVKNDVPVKISKIAINQRERLRSDNGKFVFECTALSMRKSPRQPSRLVPSSRTPARATPSASLAGPRAAMAASSTSYPSPSSPTCAGAIIERCLTRPSTPSGAPADSNAVDRGYTKAPAGTCQTLLT</sequence>
<dbReference type="Proteomes" id="UP000821865">
    <property type="component" value="Chromosome 2"/>
</dbReference>
<evidence type="ECO:0000313" key="1">
    <source>
        <dbReference type="EMBL" id="KAH7965412.1"/>
    </source>
</evidence>
<proteinExistence type="predicted"/>
<organism evidence="1 2">
    <name type="scientific">Dermacentor silvarum</name>
    <name type="common">Tick</name>
    <dbReference type="NCBI Taxonomy" id="543639"/>
    <lineage>
        <taxon>Eukaryota</taxon>
        <taxon>Metazoa</taxon>
        <taxon>Ecdysozoa</taxon>
        <taxon>Arthropoda</taxon>
        <taxon>Chelicerata</taxon>
        <taxon>Arachnida</taxon>
        <taxon>Acari</taxon>
        <taxon>Parasitiformes</taxon>
        <taxon>Ixodida</taxon>
        <taxon>Ixodoidea</taxon>
        <taxon>Ixodidae</taxon>
        <taxon>Rhipicephalinae</taxon>
        <taxon>Dermacentor</taxon>
    </lineage>
</organism>
<gene>
    <name evidence="1" type="ORF">HPB49_007398</name>
</gene>
<dbReference type="EMBL" id="CM023471">
    <property type="protein sequence ID" value="KAH7965412.1"/>
    <property type="molecule type" value="Genomic_DNA"/>
</dbReference>
<accession>A0ACB8DBB9</accession>
<reference evidence="1" key="1">
    <citation type="submission" date="2020-05" db="EMBL/GenBank/DDBJ databases">
        <title>Large-scale comparative analyses of tick genomes elucidate their genetic diversity and vector capacities.</title>
        <authorList>
            <person name="Jia N."/>
            <person name="Wang J."/>
            <person name="Shi W."/>
            <person name="Du L."/>
            <person name="Sun Y."/>
            <person name="Zhan W."/>
            <person name="Jiang J."/>
            <person name="Wang Q."/>
            <person name="Zhang B."/>
            <person name="Ji P."/>
            <person name="Sakyi L.B."/>
            <person name="Cui X."/>
            <person name="Yuan T."/>
            <person name="Jiang B."/>
            <person name="Yang W."/>
            <person name="Lam T.T.-Y."/>
            <person name="Chang Q."/>
            <person name="Ding S."/>
            <person name="Wang X."/>
            <person name="Zhu J."/>
            <person name="Ruan X."/>
            <person name="Zhao L."/>
            <person name="Wei J."/>
            <person name="Que T."/>
            <person name="Du C."/>
            <person name="Cheng J."/>
            <person name="Dai P."/>
            <person name="Han X."/>
            <person name="Huang E."/>
            <person name="Gao Y."/>
            <person name="Liu J."/>
            <person name="Shao H."/>
            <person name="Ye R."/>
            <person name="Li L."/>
            <person name="Wei W."/>
            <person name="Wang X."/>
            <person name="Wang C."/>
            <person name="Yang T."/>
            <person name="Huo Q."/>
            <person name="Li W."/>
            <person name="Guo W."/>
            <person name="Chen H."/>
            <person name="Zhou L."/>
            <person name="Ni X."/>
            <person name="Tian J."/>
            <person name="Zhou Y."/>
            <person name="Sheng Y."/>
            <person name="Liu T."/>
            <person name="Pan Y."/>
            <person name="Xia L."/>
            <person name="Li J."/>
            <person name="Zhao F."/>
            <person name="Cao W."/>
        </authorList>
    </citation>
    <scope>NUCLEOTIDE SEQUENCE</scope>
    <source>
        <strain evidence="1">Dsil-2018</strain>
    </source>
</reference>
<comment type="caution">
    <text evidence="1">The sequence shown here is derived from an EMBL/GenBank/DDBJ whole genome shotgun (WGS) entry which is preliminary data.</text>
</comment>